<evidence type="ECO:0000313" key="3">
    <source>
        <dbReference type="Proteomes" id="UP000465360"/>
    </source>
</evidence>
<feature type="region of interest" description="Disordered" evidence="1">
    <location>
        <begin position="178"/>
        <end position="214"/>
    </location>
</feature>
<sequence>MLPTLAQLRAWDTDHLINAANYWTDTADQWEEVFIQLRNEAHSVAWSGAGGDAIRERTTADLSIVDGKVTQLRNAAALARAGAGDISTALRRVIYAVEDAQNAGFDVGDDLSVIDTHESRTATGQIARQAQAQAFAGGIGSHARHLVGIEQAIAERLTAAAGDVDNINFSSAANAKRKSNFRQVDWTQDGSGGPPPPFAPWDIPDGTPPAFTGDTNRVPLAPLTAVPKPLEDFTRYQLNGHPIPNPPAPNVTATELRLALLRQRIDYDKFVEWFNTTYGGNVSQAELLQRIAAFDAAAIGVATSLPIRGIVNSCGSACFRRPPIRLMRPRRRMVLAG</sequence>
<dbReference type="AlphaFoldDB" id="A0A7I9YYC6"/>
<dbReference type="EMBL" id="BLKZ01000002">
    <property type="protein sequence ID" value="GFG93739.1"/>
    <property type="molecule type" value="Genomic_DNA"/>
</dbReference>
<reference evidence="2 3" key="1">
    <citation type="journal article" date="2019" name="Emerg. Microbes Infect.">
        <title>Comprehensive subspecies identification of 175 nontuberculous mycobacteria species based on 7547 genomic profiles.</title>
        <authorList>
            <person name="Matsumoto Y."/>
            <person name="Kinjo T."/>
            <person name="Motooka D."/>
            <person name="Nabeya D."/>
            <person name="Jung N."/>
            <person name="Uechi K."/>
            <person name="Horii T."/>
            <person name="Iida T."/>
            <person name="Fujita J."/>
            <person name="Nakamura S."/>
        </authorList>
    </citation>
    <scope>NUCLEOTIDE SEQUENCE [LARGE SCALE GENOMIC DNA]</scope>
    <source>
        <strain evidence="2 3">JCM 30725</strain>
    </source>
</reference>
<name>A0A7I9YYC6_MYCBU</name>
<gene>
    <name evidence="2" type="ORF">MBOU_57810</name>
</gene>
<comment type="caution">
    <text evidence="2">The sequence shown here is derived from an EMBL/GenBank/DDBJ whole genome shotgun (WGS) entry which is preliminary data.</text>
</comment>
<protein>
    <submittedName>
        <fullName evidence="2">Uncharacterized protein</fullName>
    </submittedName>
</protein>
<keyword evidence="3" id="KW-1185">Reference proteome</keyword>
<evidence type="ECO:0000256" key="1">
    <source>
        <dbReference type="SAM" id="MobiDB-lite"/>
    </source>
</evidence>
<accession>A0A7I9YYC6</accession>
<dbReference type="RefSeq" id="WP_240356025.1">
    <property type="nucleotide sequence ID" value="NZ_BLKZ01000002.1"/>
</dbReference>
<evidence type="ECO:0000313" key="2">
    <source>
        <dbReference type="EMBL" id="GFG93739.1"/>
    </source>
</evidence>
<organism evidence="2 3">
    <name type="scientific">Mycobacterium bourgelatii</name>
    <dbReference type="NCBI Taxonomy" id="1273442"/>
    <lineage>
        <taxon>Bacteria</taxon>
        <taxon>Bacillati</taxon>
        <taxon>Actinomycetota</taxon>
        <taxon>Actinomycetes</taxon>
        <taxon>Mycobacteriales</taxon>
        <taxon>Mycobacteriaceae</taxon>
        <taxon>Mycobacterium</taxon>
    </lineage>
</organism>
<dbReference type="Proteomes" id="UP000465360">
    <property type="component" value="Unassembled WGS sequence"/>
</dbReference>
<proteinExistence type="predicted"/>